<name>A0A9E7MAE7_9EURY</name>
<gene>
    <name evidence="4" type="ORF">K1720_02855</name>
</gene>
<dbReference type="PANTHER" id="PTHR46401">
    <property type="entry name" value="GLYCOSYLTRANSFERASE WBBK-RELATED"/>
    <property type="match status" value="1"/>
</dbReference>
<proteinExistence type="predicted"/>
<evidence type="ECO:0000259" key="3">
    <source>
        <dbReference type="Pfam" id="PF13439"/>
    </source>
</evidence>
<feature type="domain" description="Glycosyl transferase family 1" evidence="2">
    <location>
        <begin position="185"/>
        <end position="353"/>
    </location>
</feature>
<dbReference type="CDD" id="cd03801">
    <property type="entry name" value="GT4_PimA-like"/>
    <property type="match status" value="1"/>
</dbReference>
<evidence type="ECO:0000259" key="2">
    <source>
        <dbReference type="Pfam" id="PF00534"/>
    </source>
</evidence>
<dbReference type="EMBL" id="CP080572">
    <property type="protein sequence ID" value="USH00422.1"/>
    <property type="molecule type" value="Genomic_DNA"/>
</dbReference>
<dbReference type="PANTHER" id="PTHR46401:SF2">
    <property type="entry name" value="GLYCOSYLTRANSFERASE WBBK-RELATED"/>
    <property type="match status" value="1"/>
</dbReference>
<accession>A0A9E7MAE7</accession>
<dbReference type="Proteomes" id="UP001056425">
    <property type="component" value="Chromosome"/>
</dbReference>
<dbReference type="AlphaFoldDB" id="A0A9E7MAE7"/>
<dbReference type="Pfam" id="PF13439">
    <property type="entry name" value="Glyco_transf_4"/>
    <property type="match status" value="1"/>
</dbReference>
<keyword evidence="5" id="KW-1185">Reference proteome</keyword>
<dbReference type="Pfam" id="PF00534">
    <property type="entry name" value="Glycos_transf_1"/>
    <property type="match status" value="1"/>
</dbReference>
<dbReference type="SUPFAM" id="SSF53756">
    <property type="entry name" value="UDP-Glycosyltransferase/glycogen phosphorylase"/>
    <property type="match status" value="1"/>
</dbReference>
<keyword evidence="1" id="KW-0808">Transferase</keyword>
<sequence length="379" mass="43759">MIKAVLAGPYPYIGQEITGGASAVVFNLYQGFRKYGDKVSIKVLSGTPEAKQDYETYDDIVYIKKPKKAIGSTFLSRYPFRVKTQIQRMDFDVINAHSLDFAYYAITQKKVDKLVFTLHGVTWEEKKYLPKWSQIGWDILYVKRLKRVLNELKYLVAINPYVREVVNGKTNATIFDIPNPVPEEFFKIPTDMTEENRMFYIGVIGKRKNLFTLIKALPYVRKEVKDFKLVIAGKVRDKTYFQQIQNHITKHGLSENVEFLGTISEERKYEEFSKMSFLILPSFQETAPMVISEAFAAGKPVIASNVGGAQYMTGDNERGLLIDPFNEMDIAEKILYFLENPDEVKKMGRKAKRYAEMEHSLKNVIKRYEVAYEEISNQT</sequence>
<dbReference type="Gene3D" id="3.40.50.2000">
    <property type="entry name" value="Glycogen Phosphorylase B"/>
    <property type="match status" value="2"/>
</dbReference>
<protein>
    <submittedName>
        <fullName evidence="4">Glycosyltransferase family 4 protein</fullName>
    </submittedName>
</protein>
<organism evidence="4 5">
    <name type="scientific">Thermococcus argininiproducens</name>
    <dbReference type="NCBI Taxonomy" id="2866384"/>
    <lineage>
        <taxon>Archaea</taxon>
        <taxon>Methanobacteriati</taxon>
        <taxon>Methanobacteriota</taxon>
        <taxon>Thermococci</taxon>
        <taxon>Thermococcales</taxon>
        <taxon>Thermococcaceae</taxon>
        <taxon>Thermococcus</taxon>
    </lineage>
</organism>
<dbReference type="GeneID" id="72777249"/>
<evidence type="ECO:0000256" key="1">
    <source>
        <dbReference type="ARBA" id="ARBA00022679"/>
    </source>
</evidence>
<dbReference type="InterPro" id="IPR001296">
    <property type="entry name" value="Glyco_trans_1"/>
</dbReference>
<dbReference type="KEGG" id="thei:K1720_02855"/>
<evidence type="ECO:0000313" key="5">
    <source>
        <dbReference type="Proteomes" id="UP001056425"/>
    </source>
</evidence>
<dbReference type="GO" id="GO:0016757">
    <property type="term" value="F:glycosyltransferase activity"/>
    <property type="evidence" value="ECO:0007669"/>
    <property type="project" value="InterPro"/>
</dbReference>
<evidence type="ECO:0000313" key="4">
    <source>
        <dbReference type="EMBL" id="USH00422.1"/>
    </source>
</evidence>
<dbReference type="InterPro" id="IPR028098">
    <property type="entry name" value="Glyco_trans_4-like_N"/>
</dbReference>
<feature type="domain" description="Glycosyltransferase subfamily 4-like N-terminal" evidence="3">
    <location>
        <begin position="19"/>
        <end position="183"/>
    </location>
</feature>
<reference evidence="4 5" key="1">
    <citation type="submission" date="2021-08" db="EMBL/GenBank/DDBJ databases">
        <title>Thermococcus onnuriiensis IOH2.</title>
        <authorList>
            <person name="Park Y.-J."/>
        </authorList>
    </citation>
    <scope>NUCLEOTIDE SEQUENCE [LARGE SCALE GENOMIC DNA]</scope>
    <source>
        <strain evidence="4 5">IOH2</strain>
    </source>
</reference>
<dbReference type="RefSeq" id="WP_251949734.1">
    <property type="nucleotide sequence ID" value="NZ_CP080572.1"/>
</dbReference>